<evidence type="ECO:0000256" key="1">
    <source>
        <dbReference type="ARBA" id="ARBA00008791"/>
    </source>
</evidence>
<organism evidence="3 4">
    <name type="scientific">Desulfopila aestuarii DSM 18488</name>
    <dbReference type="NCBI Taxonomy" id="1121416"/>
    <lineage>
        <taxon>Bacteria</taxon>
        <taxon>Pseudomonadati</taxon>
        <taxon>Thermodesulfobacteriota</taxon>
        <taxon>Desulfobulbia</taxon>
        <taxon>Desulfobulbales</taxon>
        <taxon>Desulfocapsaceae</taxon>
        <taxon>Desulfopila</taxon>
    </lineage>
</organism>
<dbReference type="STRING" id="1121416.SAMN02745220_00449"/>
<dbReference type="RefSeq" id="WP_073611823.1">
    <property type="nucleotide sequence ID" value="NZ_FRFE01000002.1"/>
</dbReference>
<proteinExistence type="inferred from homology"/>
<evidence type="ECO:0000313" key="3">
    <source>
        <dbReference type="EMBL" id="SHO43633.1"/>
    </source>
</evidence>
<keyword evidence="4" id="KW-1185">Reference proteome</keyword>
<dbReference type="PANTHER" id="PTHR46268:SF15">
    <property type="entry name" value="UNIVERSAL STRESS PROTEIN HP_0031"/>
    <property type="match status" value="1"/>
</dbReference>
<dbReference type="OrthoDB" id="3217301at2"/>
<dbReference type="EMBL" id="FRFE01000002">
    <property type="protein sequence ID" value="SHO43633.1"/>
    <property type="molecule type" value="Genomic_DNA"/>
</dbReference>
<protein>
    <submittedName>
        <fullName evidence="3">Nucleotide-binding universal stress protein, UspA family</fullName>
    </submittedName>
</protein>
<name>A0A1M7XXG1_9BACT</name>
<dbReference type="Gene3D" id="3.40.50.620">
    <property type="entry name" value="HUPs"/>
    <property type="match status" value="1"/>
</dbReference>
<feature type="domain" description="UspA" evidence="2">
    <location>
        <begin position="7"/>
        <end position="171"/>
    </location>
</feature>
<reference evidence="3 4" key="1">
    <citation type="submission" date="2016-12" db="EMBL/GenBank/DDBJ databases">
        <authorList>
            <person name="Song W.-J."/>
            <person name="Kurnit D.M."/>
        </authorList>
    </citation>
    <scope>NUCLEOTIDE SEQUENCE [LARGE SCALE GENOMIC DNA]</scope>
    <source>
        <strain evidence="3 4">DSM 18488</strain>
    </source>
</reference>
<dbReference type="Pfam" id="PF00582">
    <property type="entry name" value="Usp"/>
    <property type="match status" value="1"/>
</dbReference>
<accession>A0A1M7XXG1</accession>
<dbReference type="PANTHER" id="PTHR46268">
    <property type="entry name" value="STRESS RESPONSE PROTEIN NHAX"/>
    <property type="match status" value="1"/>
</dbReference>
<dbReference type="CDD" id="cd00293">
    <property type="entry name" value="USP-like"/>
    <property type="match status" value="1"/>
</dbReference>
<comment type="similarity">
    <text evidence="1">Belongs to the universal stress protein A family.</text>
</comment>
<dbReference type="InterPro" id="IPR006016">
    <property type="entry name" value="UspA"/>
</dbReference>
<dbReference type="AlphaFoldDB" id="A0A1M7XXG1"/>
<evidence type="ECO:0000313" key="4">
    <source>
        <dbReference type="Proteomes" id="UP000184603"/>
    </source>
</evidence>
<evidence type="ECO:0000259" key="2">
    <source>
        <dbReference type="Pfam" id="PF00582"/>
    </source>
</evidence>
<dbReference type="SUPFAM" id="SSF52402">
    <property type="entry name" value="Adenine nucleotide alpha hydrolases-like"/>
    <property type="match status" value="1"/>
</dbReference>
<gene>
    <name evidence="3" type="ORF">SAMN02745220_00449</name>
</gene>
<dbReference type="InterPro" id="IPR014729">
    <property type="entry name" value="Rossmann-like_a/b/a_fold"/>
</dbReference>
<dbReference type="Proteomes" id="UP000184603">
    <property type="component" value="Unassembled WGS sequence"/>
</dbReference>
<sequence length="174" mass="19626">MEQQKGNILFATDLSINMHKVFEQAALMAINFNTKVTILHVLVDNPEAKRHMMSIFGDDQYQNIRREHQERAQKVLTGKNTEARKIQQALTKVFFEQERKLNFTDTDTFIDKILIAEGPSIADEIYSTATDEGCRCIVMGCPSQGLLSGALGDKILKKVLKVSKIPVLVVPFED</sequence>